<dbReference type="Proteomes" id="UP000675881">
    <property type="component" value="Chromosome 1"/>
</dbReference>
<reference evidence="5" key="1">
    <citation type="submission" date="2021-02" db="EMBL/GenBank/DDBJ databases">
        <authorList>
            <person name="Bekaert M."/>
        </authorList>
    </citation>
    <scope>NUCLEOTIDE SEQUENCE</scope>
    <source>
        <strain evidence="5">IoA-00</strain>
    </source>
</reference>
<organism evidence="5 6">
    <name type="scientific">Lepeophtheirus salmonis</name>
    <name type="common">Salmon louse</name>
    <name type="synonym">Caligus salmonis</name>
    <dbReference type="NCBI Taxonomy" id="72036"/>
    <lineage>
        <taxon>Eukaryota</taxon>
        <taxon>Metazoa</taxon>
        <taxon>Ecdysozoa</taxon>
        <taxon>Arthropoda</taxon>
        <taxon>Crustacea</taxon>
        <taxon>Multicrustacea</taxon>
        <taxon>Hexanauplia</taxon>
        <taxon>Copepoda</taxon>
        <taxon>Siphonostomatoida</taxon>
        <taxon>Caligidae</taxon>
        <taxon>Lepeophtheirus</taxon>
    </lineage>
</organism>
<dbReference type="OrthoDB" id="6126739at2759"/>
<dbReference type="InterPro" id="IPR004031">
    <property type="entry name" value="PMP22/EMP/MP20/Claudin"/>
</dbReference>
<gene>
    <name evidence="5" type="ORF">LSAA_902</name>
</gene>
<protein>
    <submittedName>
        <fullName evidence="5">(salmon louse) hypothetical protein</fullName>
    </submittedName>
</protein>
<accession>A0A7R8CBQ7</accession>
<evidence type="ECO:0000313" key="6">
    <source>
        <dbReference type="Proteomes" id="UP000675881"/>
    </source>
</evidence>
<comment type="subcellular location">
    <subcellularLocation>
        <location evidence="1">Membrane</location>
        <topology evidence="1">Multi-pass membrane protein</topology>
    </subcellularLocation>
</comment>
<evidence type="ECO:0000256" key="1">
    <source>
        <dbReference type="ARBA" id="ARBA00004141"/>
    </source>
</evidence>
<evidence type="ECO:0000256" key="4">
    <source>
        <dbReference type="ARBA" id="ARBA00023136"/>
    </source>
</evidence>
<proteinExistence type="predicted"/>
<evidence type="ECO:0000256" key="2">
    <source>
        <dbReference type="ARBA" id="ARBA00022692"/>
    </source>
</evidence>
<keyword evidence="2" id="KW-0812">Transmembrane</keyword>
<keyword evidence="6" id="KW-1185">Reference proteome</keyword>
<dbReference type="PANTHER" id="PTHR21215:SF0">
    <property type="entry name" value="LD36024P"/>
    <property type="match status" value="1"/>
</dbReference>
<evidence type="ECO:0000313" key="5">
    <source>
        <dbReference type="EMBL" id="CAF2761539.1"/>
    </source>
</evidence>
<dbReference type="AlphaFoldDB" id="A0A7R8CBQ7"/>
<dbReference type="PANTHER" id="PTHR21215">
    <property type="entry name" value="LD36024P"/>
    <property type="match status" value="1"/>
</dbReference>
<dbReference type="Pfam" id="PF13903">
    <property type="entry name" value="Claudin_2"/>
    <property type="match status" value="1"/>
</dbReference>
<dbReference type="EMBL" id="HG994580">
    <property type="protein sequence ID" value="CAF2761539.1"/>
    <property type="molecule type" value="Genomic_DNA"/>
</dbReference>
<dbReference type="GO" id="GO:0016020">
    <property type="term" value="C:membrane"/>
    <property type="evidence" value="ECO:0007669"/>
    <property type="project" value="UniProtKB-SubCell"/>
</dbReference>
<keyword evidence="3" id="KW-1133">Transmembrane helix</keyword>
<dbReference type="Gene3D" id="1.20.140.150">
    <property type="match status" value="1"/>
</dbReference>
<keyword evidence="4" id="KW-0472">Membrane</keyword>
<name>A0A7R8CBQ7_LEPSM</name>
<evidence type="ECO:0000256" key="3">
    <source>
        <dbReference type="ARBA" id="ARBA00022989"/>
    </source>
</evidence>
<sequence>MQSGVERSEWYYFFSSGGFVYQQGEKECVCYSVYIVLAPFLSVLTLCFASVFALVAAGLLALTFSTDNWQVIKVDRDAIWEYNEEHPLEYISNKFNSSPLFYTRSRGLFRECFYKKEEAPVIELYSSPVETWCHNINYYFPDEKGETKDFTWDNMTRIHMASAVMMLVACLFAAGGMGLWHSTWPQILIDNTEFKYDWSYILCWIGIGLALVSSILFSLAAVCLKNDKEREDAMNMQYLMPVYPQKQQPYGPYGYAAYPGPAAQYYGSQYGLAYNQY</sequence>